<comment type="caution">
    <text evidence="1">The sequence shown here is derived from an EMBL/GenBank/DDBJ whole genome shotgun (WGS) entry which is preliminary data.</text>
</comment>
<proteinExistence type="predicted"/>
<dbReference type="AlphaFoldDB" id="A0A9D3XY97"/>
<dbReference type="Proteomes" id="UP000827986">
    <property type="component" value="Unassembled WGS sequence"/>
</dbReference>
<evidence type="ECO:0000313" key="1">
    <source>
        <dbReference type="EMBL" id="KAH1187490.1"/>
    </source>
</evidence>
<organism evidence="1 2">
    <name type="scientific">Mauremys mutica</name>
    <name type="common">yellowpond turtle</name>
    <dbReference type="NCBI Taxonomy" id="74926"/>
    <lineage>
        <taxon>Eukaryota</taxon>
        <taxon>Metazoa</taxon>
        <taxon>Chordata</taxon>
        <taxon>Craniata</taxon>
        <taxon>Vertebrata</taxon>
        <taxon>Euteleostomi</taxon>
        <taxon>Archelosauria</taxon>
        <taxon>Testudinata</taxon>
        <taxon>Testudines</taxon>
        <taxon>Cryptodira</taxon>
        <taxon>Durocryptodira</taxon>
        <taxon>Testudinoidea</taxon>
        <taxon>Geoemydidae</taxon>
        <taxon>Geoemydinae</taxon>
        <taxon>Mauremys</taxon>
    </lineage>
</organism>
<evidence type="ECO:0000313" key="2">
    <source>
        <dbReference type="Proteomes" id="UP000827986"/>
    </source>
</evidence>
<dbReference type="EMBL" id="JAHDVG010000463">
    <property type="protein sequence ID" value="KAH1187490.1"/>
    <property type="molecule type" value="Genomic_DNA"/>
</dbReference>
<name>A0A9D3XY97_9SAUR</name>
<sequence length="62" mass="6702">ESRGIFPKSQRLEPFGVRCVSGPAMISTAVLLSKAALSIQRQMGTRSLLTPQSHTQCCTEVP</sequence>
<protein>
    <submittedName>
        <fullName evidence="1">Uncharacterized protein</fullName>
    </submittedName>
</protein>
<gene>
    <name evidence="1" type="ORF">KIL84_020239</name>
</gene>
<reference evidence="1" key="1">
    <citation type="submission" date="2021-09" db="EMBL/GenBank/DDBJ databases">
        <title>The genome of Mauremys mutica provides insights into the evolution of semi-aquatic lifestyle.</title>
        <authorList>
            <person name="Gong S."/>
            <person name="Gao Y."/>
        </authorList>
    </citation>
    <scope>NUCLEOTIDE SEQUENCE</scope>
    <source>
        <strain evidence="1">MM-2020</strain>
        <tissue evidence="1">Muscle</tissue>
    </source>
</reference>
<keyword evidence="2" id="KW-1185">Reference proteome</keyword>
<feature type="non-terminal residue" evidence="1">
    <location>
        <position position="62"/>
    </location>
</feature>
<feature type="non-terminal residue" evidence="1">
    <location>
        <position position="1"/>
    </location>
</feature>
<accession>A0A9D3XY97</accession>